<evidence type="ECO:0000313" key="3">
    <source>
        <dbReference type="Proteomes" id="UP000202061"/>
    </source>
</evidence>
<name>A0A191ZCL5_9CAUD</name>
<dbReference type="EMBL" id="KX098389">
    <property type="protein sequence ID" value="ANJ65135.1"/>
    <property type="molecule type" value="Genomic_DNA"/>
</dbReference>
<evidence type="ECO:0000256" key="1">
    <source>
        <dbReference type="SAM" id="MobiDB-lite"/>
    </source>
</evidence>
<dbReference type="GeneID" id="29065769"/>
<sequence>MIDFDKTFGQKETKSNNKPASDLPKAEFWLNIGYTAEGAGKDGEDAFVSLPQGIPLDTQELLSVKGKNSDWVAFQSARNALLKQIMQKVSELQPGEETLLNLQVQVRRVNNEETVIDPADNKFTRQLDL</sequence>
<dbReference type="RefSeq" id="YP_009286131.1">
    <property type="nucleotide sequence ID" value="NC_031062.2"/>
</dbReference>
<organism evidence="2 3">
    <name type="scientific">Erwinia phage vB_EamP_Frozen</name>
    <dbReference type="NCBI Taxonomy" id="1852641"/>
    <lineage>
        <taxon>Viruses</taxon>
        <taxon>Duplodnaviria</taxon>
        <taxon>Heunggongvirae</taxon>
        <taxon>Uroviricota</taxon>
        <taxon>Caudoviricetes</taxon>
        <taxon>Schitoviridae</taxon>
        <taxon>Erskinevirinae</taxon>
        <taxon>Johnsonvirus</taxon>
        <taxon>Johnsonvirus frozen</taxon>
    </lineage>
</organism>
<accession>A0A191ZCL5</accession>
<proteinExistence type="predicted"/>
<dbReference type="Proteomes" id="UP000202061">
    <property type="component" value="Segment"/>
</dbReference>
<gene>
    <name evidence="2" type="ORF">FROZEN_2</name>
</gene>
<feature type="region of interest" description="Disordered" evidence="1">
    <location>
        <begin position="1"/>
        <end position="22"/>
    </location>
</feature>
<reference evidence="2" key="1">
    <citation type="submission" date="2017-06" db="EMBL/GenBank/DDBJ databases">
        <authorList>
            <person name="Berg J.A."/>
            <person name="Peck M.D."/>
            <person name="Grossarth S.E."/>
            <person name="Jarvis T.M."/>
            <person name="Merrill B.D."/>
            <person name="Breakwell D.P."/>
            <person name="Burnett S.H."/>
            <person name="Grose J.H."/>
        </authorList>
    </citation>
    <scope>NUCLEOTIDE SEQUENCE [LARGE SCALE GENOMIC DNA]</scope>
</reference>
<keyword evidence="3" id="KW-1185">Reference proteome</keyword>
<feature type="compositionally biased region" description="Basic and acidic residues" evidence="1">
    <location>
        <begin position="1"/>
        <end position="15"/>
    </location>
</feature>
<protein>
    <submittedName>
        <fullName evidence="2">RNAP1 subunit A</fullName>
    </submittedName>
</protein>
<dbReference type="KEGG" id="vg:29065769"/>
<evidence type="ECO:0000313" key="2">
    <source>
        <dbReference type="EMBL" id="ANJ65135.1"/>
    </source>
</evidence>
<dbReference type="OrthoDB" id="13756at10239"/>